<keyword evidence="3" id="KW-0732">Signal</keyword>
<evidence type="ECO:0000256" key="3">
    <source>
        <dbReference type="SAM" id="SignalP"/>
    </source>
</evidence>
<sequence>MPSLLLVTLLATKVTISSANMCIVNESISQAMADEGVQLSPCVTSNYSRTTNSCSINDFQRGFANTSTPHCLFGGHSVECYCSYECTPGVLKILIKIHSTKASEWEQNCGTEFIKLFESTSKSTKPAKLSTTEYLAARTTTQNITEDEEQDYIAAKKRLIKATSFKMFWIFCGMAFVMVCQLVLITMIRNEAERYQKQLRAISSRSSHLEAQRTSSSSSAPSTPGTPTRSKRKTIASKTAIIRGRVSHKNMPKSGDWYQFKKP</sequence>
<name>A0AA36DPY2_CYLNA</name>
<dbReference type="EMBL" id="CATQJL010000001">
    <property type="protein sequence ID" value="CAJ0589952.1"/>
    <property type="molecule type" value="Genomic_DNA"/>
</dbReference>
<evidence type="ECO:0000313" key="4">
    <source>
        <dbReference type="EMBL" id="CAJ0589952.1"/>
    </source>
</evidence>
<evidence type="ECO:0000256" key="2">
    <source>
        <dbReference type="SAM" id="Phobius"/>
    </source>
</evidence>
<dbReference type="AlphaFoldDB" id="A0AA36DPY2"/>
<gene>
    <name evidence="4" type="ORF">CYNAS_LOCUS1935</name>
</gene>
<keyword evidence="2" id="KW-0812">Transmembrane</keyword>
<proteinExistence type="predicted"/>
<comment type="caution">
    <text evidence="4">The sequence shown here is derived from an EMBL/GenBank/DDBJ whole genome shotgun (WGS) entry which is preliminary data.</text>
</comment>
<organism evidence="4 5">
    <name type="scientific">Cylicocyclus nassatus</name>
    <name type="common">Nematode worm</name>
    <dbReference type="NCBI Taxonomy" id="53992"/>
    <lineage>
        <taxon>Eukaryota</taxon>
        <taxon>Metazoa</taxon>
        <taxon>Ecdysozoa</taxon>
        <taxon>Nematoda</taxon>
        <taxon>Chromadorea</taxon>
        <taxon>Rhabditida</taxon>
        <taxon>Rhabditina</taxon>
        <taxon>Rhabditomorpha</taxon>
        <taxon>Strongyloidea</taxon>
        <taxon>Strongylidae</taxon>
        <taxon>Cylicocyclus</taxon>
    </lineage>
</organism>
<feature type="chain" id="PRO_5041339356" evidence="3">
    <location>
        <begin position="20"/>
        <end position="263"/>
    </location>
</feature>
<keyword evidence="2" id="KW-1133">Transmembrane helix</keyword>
<dbReference type="Proteomes" id="UP001176961">
    <property type="component" value="Unassembled WGS sequence"/>
</dbReference>
<feature type="compositionally biased region" description="Low complexity" evidence="1">
    <location>
        <begin position="214"/>
        <end position="228"/>
    </location>
</feature>
<evidence type="ECO:0000256" key="1">
    <source>
        <dbReference type="SAM" id="MobiDB-lite"/>
    </source>
</evidence>
<protein>
    <submittedName>
        <fullName evidence="4">Uncharacterized protein</fullName>
    </submittedName>
</protein>
<keyword evidence="5" id="KW-1185">Reference proteome</keyword>
<feature type="signal peptide" evidence="3">
    <location>
        <begin position="1"/>
        <end position="19"/>
    </location>
</feature>
<reference evidence="4" key="1">
    <citation type="submission" date="2023-07" db="EMBL/GenBank/DDBJ databases">
        <authorList>
            <consortium name="CYATHOMIX"/>
        </authorList>
    </citation>
    <scope>NUCLEOTIDE SEQUENCE</scope>
    <source>
        <strain evidence="4">N/A</strain>
    </source>
</reference>
<accession>A0AA36DPY2</accession>
<evidence type="ECO:0000313" key="5">
    <source>
        <dbReference type="Proteomes" id="UP001176961"/>
    </source>
</evidence>
<keyword evidence="2" id="KW-0472">Membrane</keyword>
<feature type="transmembrane region" description="Helical" evidence="2">
    <location>
        <begin position="167"/>
        <end position="188"/>
    </location>
</feature>
<feature type="region of interest" description="Disordered" evidence="1">
    <location>
        <begin position="206"/>
        <end position="263"/>
    </location>
</feature>